<organism evidence="3 4">
    <name type="scientific">Yinghuangia soli</name>
    <dbReference type="NCBI Taxonomy" id="2908204"/>
    <lineage>
        <taxon>Bacteria</taxon>
        <taxon>Bacillati</taxon>
        <taxon>Actinomycetota</taxon>
        <taxon>Actinomycetes</taxon>
        <taxon>Kitasatosporales</taxon>
        <taxon>Streptomycetaceae</taxon>
        <taxon>Yinghuangia</taxon>
    </lineage>
</organism>
<dbReference type="AlphaFoldDB" id="A0AA41Q4P3"/>
<protein>
    <submittedName>
        <fullName evidence="3">NAD(P)H-binding protein</fullName>
    </submittedName>
</protein>
<dbReference type="RefSeq" id="WP_235055941.1">
    <property type="nucleotide sequence ID" value="NZ_JAKFHA010000022.1"/>
</dbReference>
<dbReference type="PANTHER" id="PTHR43781:SF1">
    <property type="entry name" value="SACCHAROPINE DEHYDROGENASE"/>
    <property type="match status" value="1"/>
</dbReference>
<proteinExistence type="predicted"/>
<evidence type="ECO:0000256" key="1">
    <source>
        <dbReference type="SAM" id="MobiDB-lite"/>
    </source>
</evidence>
<dbReference type="InterPro" id="IPR016040">
    <property type="entry name" value="NAD(P)-bd_dom"/>
</dbReference>
<gene>
    <name evidence="3" type="ORF">LZ495_29240</name>
</gene>
<name>A0AA41Q4P3_9ACTN</name>
<comment type="caution">
    <text evidence="3">The sequence shown here is derived from an EMBL/GenBank/DDBJ whole genome shotgun (WGS) entry which is preliminary data.</text>
</comment>
<evidence type="ECO:0000313" key="4">
    <source>
        <dbReference type="Proteomes" id="UP001165378"/>
    </source>
</evidence>
<dbReference type="Pfam" id="PF13460">
    <property type="entry name" value="NAD_binding_10"/>
    <property type="match status" value="1"/>
</dbReference>
<evidence type="ECO:0000259" key="2">
    <source>
        <dbReference type="Pfam" id="PF13460"/>
    </source>
</evidence>
<sequence length="364" mass="37871">MAGGDAGKIVIFGGYGAVGREAARELASDGREIVLAGRNPQKAREVPGTRLVRADLADEGRVAAVLEGAYAVLMCAEAGNASLARACFERGVHYLDVTASQDILAAVAEAGAAAERNGAVGVLSLGLAPGVTNLLAAHAVRRLGGRADEVRIGVLLGSGEAHGPAAVRWTLDGLGALDGSWHVQFPGGRRSGRRSGRRTVHRFPFSDQFTLPHTLGVPRVRTGFALDSRLLTALLAAARRPWPARIMRSRPVESLLGKVHVGSDRFVVQVDADGPGGAEGTVSVRFSGRRQGRATGLAAALMIRRLPGLPAGVRHIEELVDPADFLGELASHGFALELDPLAGPVSDPPAGPERERAADPAARA</sequence>
<keyword evidence="4" id="KW-1185">Reference proteome</keyword>
<reference evidence="3" key="1">
    <citation type="submission" date="2022-01" db="EMBL/GenBank/DDBJ databases">
        <title>Genome-Based Taxonomic Classification of the Phylum Actinobacteria.</title>
        <authorList>
            <person name="Gao Y."/>
        </authorList>
    </citation>
    <scope>NUCLEOTIDE SEQUENCE</scope>
    <source>
        <strain evidence="3">KLBMP 8922</strain>
    </source>
</reference>
<dbReference type="Proteomes" id="UP001165378">
    <property type="component" value="Unassembled WGS sequence"/>
</dbReference>
<dbReference type="SUPFAM" id="SSF51735">
    <property type="entry name" value="NAD(P)-binding Rossmann-fold domains"/>
    <property type="match status" value="1"/>
</dbReference>
<dbReference type="EMBL" id="JAKFHA010000022">
    <property type="protein sequence ID" value="MCF2531281.1"/>
    <property type="molecule type" value="Genomic_DNA"/>
</dbReference>
<feature type="region of interest" description="Disordered" evidence="1">
    <location>
        <begin position="340"/>
        <end position="364"/>
    </location>
</feature>
<accession>A0AA41Q4P3</accession>
<feature type="domain" description="NAD(P)-binding" evidence="2">
    <location>
        <begin position="13"/>
        <end position="111"/>
    </location>
</feature>
<dbReference type="Gene3D" id="3.40.50.720">
    <property type="entry name" value="NAD(P)-binding Rossmann-like Domain"/>
    <property type="match status" value="1"/>
</dbReference>
<dbReference type="InterPro" id="IPR036291">
    <property type="entry name" value="NAD(P)-bd_dom_sf"/>
</dbReference>
<dbReference type="PANTHER" id="PTHR43781">
    <property type="entry name" value="SACCHAROPINE DEHYDROGENASE"/>
    <property type="match status" value="1"/>
</dbReference>
<evidence type="ECO:0000313" key="3">
    <source>
        <dbReference type="EMBL" id="MCF2531281.1"/>
    </source>
</evidence>